<reference evidence="2 3" key="1">
    <citation type="submission" date="2019-06" db="EMBL/GenBank/DDBJ databases">
        <authorList>
            <person name="Li J."/>
        </authorList>
    </citation>
    <scope>NUCLEOTIDE SEQUENCE [LARGE SCALE GENOMIC DNA]</scope>
    <source>
        <strain evidence="2 3">CGMCC 1.8012</strain>
    </source>
</reference>
<gene>
    <name evidence="2" type="ORF">FHD67_18260</name>
</gene>
<dbReference type="InterPro" id="IPR027417">
    <property type="entry name" value="P-loop_NTPase"/>
</dbReference>
<dbReference type="InterPro" id="IPR014556">
    <property type="entry name" value="UCP029407"/>
</dbReference>
<proteinExistence type="predicted"/>
<evidence type="ECO:0000256" key="1">
    <source>
        <dbReference type="SAM" id="Coils"/>
    </source>
</evidence>
<evidence type="ECO:0000313" key="3">
    <source>
        <dbReference type="Proteomes" id="UP000304880"/>
    </source>
</evidence>
<dbReference type="AlphaFoldDB" id="A0A5C4R1H3"/>
<comment type="caution">
    <text evidence="2">The sequence shown here is derived from an EMBL/GenBank/DDBJ whole genome shotgun (WGS) entry which is preliminary data.</text>
</comment>
<dbReference type="Gene3D" id="3.40.50.300">
    <property type="entry name" value="P-loop containing nucleotide triphosphate hydrolases"/>
    <property type="match status" value="1"/>
</dbReference>
<evidence type="ECO:0008006" key="4">
    <source>
        <dbReference type="Google" id="ProtNLM"/>
    </source>
</evidence>
<accession>A0A5C4R1H3</accession>
<name>A0A5C4R1H3_9RHOB</name>
<sequence>MTDSNETKNNRVGRQAVVVLGMHRAGTSALAGLLTELGGDGPSNPLGPSKNNPMGHFESRALYLLQDRLLASAGSTWSDYRSFPASWYQSPKADEFRHEVKDLLISEYGSSSFFILKDPRNCRLVPFWRDLLTRMEVRQLFVHTHRNPLEVARSLQKRDGFDLEYGCLLWLRHVLDAEAGSRGLCRSFTSYDRLLASWPAEVEKIARDLSIQWPRYHTANLPRLDEMIRPDLRRNDTPAVAESKVFATWFRDVLAVMDRWAAHGERVEDHAVLDRIRQSFDDSAEVFGNTVQAKGRSLQTERDDAREKAEAAQKIADEARKDVDKAHAQGAELQAELEAMTTERDKVAMQLDFSRNMLDQRKAEIDDTQDDLDKTRAALAEAVEGAEALAQDLGLAQQQIQALQASEARRNREFAKVQTALLAYQDRIASEDKSRQDQAAKLVTDLKDRLAKADARVHALMASNSWKVTAPLRWFVERFKR</sequence>
<dbReference type="PIRSF" id="PIRSF029407">
    <property type="entry name" value="UCP029407"/>
    <property type="match status" value="1"/>
</dbReference>
<evidence type="ECO:0000313" key="2">
    <source>
        <dbReference type="EMBL" id="TNH37812.1"/>
    </source>
</evidence>
<organism evidence="2 3">
    <name type="scientific">Paracoccus haeundaensis</name>
    <dbReference type="NCBI Taxonomy" id="225362"/>
    <lineage>
        <taxon>Bacteria</taxon>
        <taxon>Pseudomonadati</taxon>
        <taxon>Pseudomonadota</taxon>
        <taxon>Alphaproteobacteria</taxon>
        <taxon>Rhodobacterales</taxon>
        <taxon>Paracoccaceae</taxon>
        <taxon>Paracoccus</taxon>
    </lineage>
</organism>
<protein>
    <recommendedName>
        <fullName evidence="4">Sulfotransferase family protein</fullName>
    </recommendedName>
</protein>
<keyword evidence="1" id="KW-0175">Coiled coil</keyword>
<dbReference type="SUPFAM" id="SSF52540">
    <property type="entry name" value="P-loop containing nucleoside triphosphate hydrolases"/>
    <property type="match status" value="1"/>
</dbReference>
<dbReference type="RefSeq" id="WP_139599583.1">
    <property type="nucleotide sequence ID" value="NZ_VDDC01000048.1"/>
</dbReference>
<keyword evidence="3" id="KW-1185">Reference proteome</keyword>
<feature type="coiled-coil region" evidence="1">
    <location>
        <begin position="302"/>
        <end position="406"/>
    </location>
</feature>
<dbReference type="EMBL" id="VDDC01000048">
    <property type="protein sequence ID" value="TNH37812.1"/>
    <property type="molecule type" value="Genomic_DNA"/>
</dbReference>
<dbReference type="Proteomes" id="UP000304880">
    <property type="component" value="Unassembled WGS sequence"/>
</dbReference>